<accession>A0ACD3ANI0</accession>
<reference evidence="1 2" key="1">
    <citation type="journal article" date="2019" name="Nat. Ecol. Evol.">
        <title>Megaphylogeny resolves global patterns of mushroom evolution.</title>
        <authorList>
            <person name="Varga T."/>
            <person name="Krizsan K."/>
            <person name="Foldi C."/>
            <person name="Dima B."/>
            <person name="Sanchez-Garcia M."/>
            <person name="Sanchez-Ramirez S."/>
            <person name="Szollosi G.J."/>
            <person name="Szarkandi J.G."/>
            <person name="Papp V."/>
            <person name="Albert L."/>
            <person name="Andreopoulos W."/>
            <person name="Angelini C."/>
            <person name="Antonin V."/>
            <person name="Barry K.W."/>
            <person name="Bougher N.L."/>
            <person name="Buchanan P."/>
            <person name="Buyck B."/>
            <person name="Bense V."/>
            <person name="Catcheside P."/>
            <person name="Chovatia M."/>
            <person name="Cooper J."/>
            <person name="Damon W."/>
            <person name="Desjardin D."/>
            <person name="Finy P."/>
            <person name="Geml J."/>
            <person name="Haridas S."/>
            <person name="Hughes K."/>
            <person name="Justo A."/>
            <person name="Karasinski D."/>
            <person name="Kautmanova I."/>
            <person name="Kiss B."/>
            <person name="Kocsube S."/>
            <person name="Kotiranta H."/>
            <person name="LaButti K.M."/>
            <person name="Lechner B.E."/>
            <person name="Liimatainen K."/>
            <person name="Lipzen A."/>
            <person name="Lukacs Z."/>
            <person name="Mihaltcheva S."/>
            <person name="Morgado L.N."/>
            <person name="Niskanen T."/>
            <person name="Noordeloos M.E."/>
            <person name="Ohm R.A."/>
            <person name="Ortiz-Santana B."/>
            <person name="Ovrebo C."/>
            <person name="Racz N."/>
            <person name="Riley R."/>
            <person name="Savchenko A."/>
            <person name="Shiryaev A."/>
            <person name="Soop K."/>
            <person name="Spirin V."/>
            <person name="Szebenyi C."/>
            <person name="Tomsovsky M."/>
            <person name="Tulloss R.E."/>
            <person name="Uehling J."/>
            <person name="Grigoriev I.V."/>
            <person name="Vagvolgyi C."/>
            <person name="Papp T."/>
            <person name="Martin F.M."/>
            <person name="Miettinen O."/>
            <person name="Hibbett D.S."/>
            <person name="Nagy L.G."/>
        </authorList>
    </citation>
    <scope>NUCLEOTIDE SEQUENCE [LARGE SCALE GENOMIC DNA]</scope>
    <source>
        <strain evidence="1 2">NL-1719</strain>
    </source>
</reference>
<name>A0ACD3ANI0_9AGAR</name>
<gene>
    <name evidence="1" type="ORF">BDN72DRAFT_108618</name>
</gene>
<dbReference type="Proteomes" id="UP000308600">
    <property type="component" value="Unassembled WGS sequence"/>
</dbReference>
<organism evidence="1 2">
    <name type="scientific">Pluteus cervinus</name>
    <dbReference type="NCBI Taxonomy" id="181527"/>
    <lineage>
        <taxon>Eukaryota</taxon>
        <taxon>Fungi</taxon>
        <taxon>Dikarya</taxon>
        <taxon>Basidiomycota</taxon>
        <taxon>Agaricomycotina</taxon>
        <taxon>Agaricomycetes</taxon>
        <taxon>Agaricomycetidae</taxon>
        <taxon>Agaricales</taxon>
        <taxon>Pluteineae</taxon>
        <taxon>Pluteaceae</taxon>
        <taxon>Pluteus</taxon>
    </lineage>
</organism>
<sequence length="184" mass="21176">MDKGSSRFIRHTRALYLPASRFSHQPNLSTGLYPIPAIFLGGRTSGAALFSLKNKERIPCKTFEDYRHSCFPVCHMVSFVRSALPNPSADLEQTSRLSRRLEMIFAILSLFQYYATIEIAPETPCALRPQPFALASLRSYLHIHSTTTQPWTETNRVEWTNQVPNTWSQEFWCPRSFRYRLAAS</sequence>
<dbReference type="EMBL" id="ML208379">
    <property type="protein sequence ID" value="TFK67330.1"/>
    <property type="molecule type" value="Genomic_DNA"/>
</dbReference>
<keyword evidence="2" id="KW-1185">Reference proteome</keyword>
<protein>
    <submittedName>
        <fullName evidence="1">Uncharacterized protein</fullName>
    </submittedName>
</protein>
<evidence type="ECO:0000313" key="1">
    <source>
        <dbReference type="EMBL" id="TFK67330.1"/>
    </source>
</evidence>
<proteinExistence type="predicted"/>
<evidence type="ECO:0000313" key="2">
    <source>
        <dbReference type="Proteomes" id="UP000308600"/>
    </source>
</evidence>